<feature type="region of interest" description="Disordered" evidence="5">
    <location>
        <begin position="1"/>
        <end position="27"/>
    </location>
</feature>
<keyword evidence="3 6" id="KW-1133">Transmembrane helix</keyword>
<keyword evidence="8" id="KW-1185">Reference proteome</keyword>
<evidence type="ECO:0000256" key="6">
    <source>
        <dbReference type="SAM" id="Phobius"/>
    </source>
</evidence>
<protein>
    <recommendedName>
        <fullName evidence="9">MFS general substrate transporter</fullName>
    </recommendedName>
</protein>
<feature type="compositionally biased region" description="Basic residues" evidence="5">
    <location>
        <begin position="110"/>
        <end position="123"/>
    </location>
</feature>
<feature type="transmembrane region" description="Helical" evidence="6">
    <location>
        <begin position="606"/>
        <end position="626"/>
    </location>
</feature>
<evidence type="ECO:0000256" key="2">
    <source>
        <dbReference type="ARBA" id="ARBA00022692"/>
    </source>
</evidence>
<gene>
    <name evidence="7" type="ORF">K432DRAFT_433586</name>
</gene>
<dbReference type="GO" id="GO:0005886">
    <property type="term" value="C:plasma membrane"/>
    <property type="evidence" value="ECO:0007669"/>
    <property type="project" value="TreeGrafter"/>
</dbReference>
<feature type="transmembrane region" description="Helical" evidence="6">
    <location>
        <begin position="1040"/>
        <end position="1065"/>
    </location>
</feature>
<keyword evidence="4 6" id="KW-0472">Membrane</keyword>
<feature type="compositionally biased region" description="Polar residues" evidence="5">
    <location>
        <begin position="63"/>
        <end position="95"/>
    </location>
</feature>
<dbReference type="InterPro" id="IPR036259">
    <property type="entry name" value="MFS_trans_sf"/>
</dbReference>
<sequence length="1143" mass="125667">MNILPGNRAGQTNTKVGREKLAMPERDQSLIASRLRKSRLPWLDGKPASYRQPSIPGAFLSDSAFTSDSNGTPSSPRSNESSPAHLTMNSPNTFSKADPSIKAIGSTPVLRRKSTQASAKRRVSSAGSTNQPPVVINIVSPAGSRIVRENSTASNEEGAEKISMTFSDPGGPTAIRDSTTSSSAEFQDAVKEFQPNLSDDSPRSVPNKIKKISSPYIPTHEHAKDHQLDDAIDGFEDLVQEAVEMAEDAADQEKMDEVTEIIEGATNALRMASIIPANHFMVVGSPRHVSESSYSSSGVSSISEESTSDDRRSSSSSQTILTRASPPARVAISVPHKKDGRRPKSEHGDVAIEIEQPLPTAPGTSVSPTPPRFYPKQSADSVAIDWAYVPARKSEIEQQRKPSSPEGADLYPARPSRISMHDNKPLEPEPAQISTHDHENFVSRGTKRRHRSGDFEIHRKHRGSRGRDGSHDRRKEDAQGSSFLSLDEGTRPERAMRWRSSYGVSETPFDTDLEERFGYTASGLNRRPPRRSTQLSVPDQGHGFSLHRRHRRQPIARNWGPLRKRITATIACINTSLLGLIIGIYAGEVPRIQYQLADEHHRVILGNVSLYVGIAISTFIAWPLPLLHGRKPYVLASLAIALPLQFPQALVVASARSPSDPIYRTGLLLVRGISGLVIGFANVNFLATLLDLFGASLQSKNPHQELFVINDVRRHGGGMGVWLGIWSWCYIGSLSVGFQVGAGIIDKLTPDWGFYIIVILLAVALVMNILAPETRRSPHRRSVMEFYDRDDRFIARRVARGEVKLHISTEGPKNSFEEVWAGIKLATMMMCQVGFAVLALYLAWTYAQIVLVIVLLGALLSRDYHWHPQYVGLGVMSIAIGALFAVPLTKAGMFSRERQHGPRTDSMTFQRQVSWSSHLVRRVVFMLSLPLVGMAYTISSAGRPRPYMVPIVFAGAVGFLSILAIAECHGLIMETYDTCDLQPGVNTKHRLQSMAANDRRRRTNYSSFPRVSAGIFASQTLAFISAAVATEIGGIMTRSIGAQASTGVTAGTLLFLTILLTIVLWRYKQIQVIPNYALGTRRNTMVGGGQGEDEMKGLGTDDWKAVIIGNPSGKMRRMNVLEMGGLTRWTEIRKLNKLIKKRG</sequence>
<evidence type="ECO:0000256" key="1">
    <source>
        <dbReference type="ARBA" id="ARBA00004141"/>
    </source>
</evidence>
<feature type="region of interest" description="Disordered" evidence="5">
    <location>
        <begin position="41"/>
        <end position="135"/>
    </location>
</feature>
<feature type="transmembrane region" description="Helical" evidence="6">
    <location>
        <begin position="1008"/>
        <end position="1028"/>
    </location>
</feature>
<dbReference type="Gene3D" id="1.20.1250.20">
    <property type="entry name" value="MFS general substrate transporter like domains"/>
    <property type="match status" value="1"/>
</dbReference>
<feature type="compositionally biased region" description="Basic and acidic residues" evidence="5">
    <location>
        <begin position="465"/>
        <end position="478"/>
    </location>
</feature>
<accession>A0A8E2EEG0</accession>
<evidence type="ECO:0000256" key="3">
    <source>
        <dbReference type="ARBA" id="ARBA00022989"/>
    </source>
</evidence>
<feature type="compositionally biased region" description="Basic and acidic residues" evidence="5">
    <location>
        <begin position="16"/>
        <end position="27"/>
    </location>
</feature>
<organism evidence="7 8">
    <name type="scientific">Lepidopterella palustris CBS 459.81</name>
    <dbReference type="NCBI Taxonomy" id="1314670"/>
    <lineage>
        <taxon>Eukaryota</taxon>
        <taxon>Fungi</taxon>
        <taxon>Dikarya</taxon>
        <taxon>Ascomycota</taxon>
        <taxon>Pezizomycotina</taxon>
        <taxon>Dothideomycetes</taxon>
        <taxon>Pleosporomycetidae</taxon>
        <taxon>Mytilinidiales</taxon>
        <taxon>Argynnaceae</taxon>
        <taxon>Lepidopterella</taxon>
    </lineage>
</organism>
<dbReference type="SUPFAM" id="SSF103473">
    <property type="entry name" value="MFS general substrate transporter"/>
    <property type="match status" value="1"/>
</dbReference>
<dbReference type="GO" id="GO:0022857">
    <property type="term" value="F:transmembrane transporter activity"/>
    <property type="evidence" value="ECO:0007669"/>
    <property type="project" value="TreeGrafter"/>
</dbReference>
<feature type="region of interest" description="Disordered" evidence="5">
    <location>
        <begin position="150"/>
        <end position="184"/>
    </location>
</feature>
<comment type="subcellular location">
    <subcellularLocation>
        <location evidence="1">Membrane</location>
        <topology evidence="1">Multi-pass membrane protein</topology>
    </subcellularLocation>
</comment>
<dbReference type="EMBL" id="KV744893">
    <property type="protein sequence ID" value="OCK82284.1"/>
    <property type="molecule type" value="Genomic_DNA"/>
</dbReference>
<evidence type="ECO:0000313" key="7">
    <source>
        <dbReference type="EMBL" id="OCK82284.1"/>
    </source>
</evidence>
<dbReference type="PANTHER" id="PTHR23502">
    <property type="entry name" value="MAJOR FACILITATOR SUPERFAMILY"/>
    <property type="match status" value="1"/>
</dbReference>
<feature type="transmembrane region" description="Helical" evidence="6">
    <location>
        <begin position="833"/>
        <end position="858"/>
    </location>
</feature>
<feature type="compositionally biased region" description="Low complexity" evidence="5">
    <location>
        <begin position="288"/>
        <end position="305"/>
    </location>
</feature>
<proteinExistence type="predicted"/>
<feature type="transmembrane region" description="Helical" evidence="6">
    <location>
        <begin position="566"/>
        <end position="586"/>
    </location>
</feature>
<dbReference type="PANTHER" id="PTHR23502:SF76">
    <property type="entry name" value="POLYAMINE TRANSPORT PROTEIN"/>
    <property type="match status" value="1"/>
</dbReference>
<feature type="transmembrane region" description="Helical" evidence="6">
    <location>
        <begin position="947"/>
        <end position="966"/>
    </location>
</feature>
<feature type="transmembrane region" description="Helical" evidence="6">
    <location>
        <begin position="673"/>
        <end position="697"/>
    </location>
</feature>
<evidence type="ECO:0008006" key="9">
    <source>
        <dbReference type="Google" id="ProtNLM"/>
    </source>
</evidence>
<evidence type="ECO:0000313" key="8">
    <source>
        <dbReference type="Proteomes" id="UP000250266"/>
    </source>
</evidence>
<reference evidence="7 8" key="1">
    <citation type="journal article" date="2016" name="Nat. Commun.">
        <title>Ectomycorrhizal ecology is imprinted in the genome of the dominant symbiotic fungus Cenococcum geophilum.</title>
        <authorList>
            <consortium name="DOE Joint Genome Institute"/>
            <person name="Peter M."/>
            <person name="Kohler A."/>
            <person name="Ohm R.A."/>
            <person name="Kuo A."/>
            <person name="Krutzmann J."/>
            <person name="Morin E."/>
            <person name="Arend M."/>
            <person name="Barry K.W."/>
            <person name="Binder M."/>
            <person name="Choi C."/>
            <person name="Clum A."/>
            <person name="Copeland A."/>
            <person name="Grisel N."/>
            <person name="Haridas S."/>
            <person name="Kipfer T."/>
            <person name="LaButti K."/>
            <person name="Lindquist E."/>
            <person name="Lipzen A."/>
            <person name="Maire R."/>
            <person name="Meier B."/>
            <person name="Mihaltcheva S."/>
            <person name="Molinier V."/>
            <person name="Murat C."/>
            <person name="Poggeler S."/>
            <person name="Quandt C.A."/>
            <person name="Sperisen C."/>
            <person name="Tritt A."/>
            <person name="Tisserant E."/>
            <person name="Crous P.W."/>
            <person name="Henrissat B."/>
            <person name="Nehls U."/>
            <person name="Egli S."/>
            <person name="Spatafora J.W."/>
            <person name="Grigoriev I.V."/>
            <person name="Martin F.M."/>
        </authorList>
    </citation>
    <scope>NUCLEOTIDE SEQUENCE [LARGE SCALE GENOMIC DNA]</scope>
    <source>
        <strain evidence="7 8">CBS 459.81</strain>
    </source>
</reference>
<name>A0A8E2EEG0_9PEZI</name>
<feature type="transmembrane region" description="Helical" evidence="6">
    <location>
        <begin position="870"/>
        <end position="889"/>
    </location>
</feature>
<feature type="transmembrane region" description="Helical" evidence="6">
    <location>
        <begin position="919"/>
        <end position="941"/>
    </location>
</feature>
<feature type="region of interest" description="Disordered" evidence="5">
    <location>
        <begin position="393"/>
        <end position="490"/>
    </location>
</feature>
<dbReference type="OrthoDB" id="10250282at2759"/>
<evidence type="ECO:0000256" key="4">
    <source>
        <dbReference type="ARBA" id="ARBA00023136"/>
    </source>
</evidence>
<feature type="region of interest" description="Disordered" evidence="5">
    <location>
        <begin position="521"/>
        <end position="548"/>
    </location>
</feature>
<dbReference type="Proteomes" id="UP000250266">
    <property type="component" value="Unassembled WGS sequence"/>
</dbReference>
<feature type="region of interest" description="Disordered" evidence="5">
    <location>
        <begin position="288"/>
        <end position="376"/>
    </location>
</feature>
<feature type="transmembrane region" description="Helical" evidence="6">
    <location>
        <begin position="752"/>
        <end position="771"/>
    </location>
</feature>
<feature type="transmembrane region" description="Helical" evidence="6">
    <location>
        <begin position="718"/>
        <end position="740"/>
    </location>
</feature>
<evidence type="ECO:0000256" key="5">
    <source>
        <dbReference type="SAM" id="MobiDB-lite"/>
    </source>
</evidence>
<keyword evidence="2 6" id="KW-0812">Transmembrane</keyword>
<dbReference type="AlphaFoldDB" id="A0A8E2EEG0"/>